<keyword evidence="1" id="KW-0092">Biotin</keyword>
<dbReference type="Proteomes" id="UP000198571">
    <property type="component" value="Unassembled WGS sequence"/>
</dbReference>
<organism evidence="3 4">
    <name type="scientific">Salipaludibacillus aurantiacus</name>
    <dbReference type="NCBI Taxonomy" id="1601833"/>
    <lineage>
        <taxon>Bacteria</taxon>
        <taxon>Bacillati</taxon>
        <taxon>Bacillota</taxon>
        <taxon>Bacilli</taxon>
        <taxon>Bacillales</taxon>
        <taxon>Bacillaceae</taxon>
    </lineage>
</organism>
<dbReference type="Pfam" id="PF00364">
    <property type="entry name" value="Biotin_lipoyl"/>
    <property type="match status" value="1"/>
</dbReference>
<gene>
    <name evidence="3" type="ORF">SAMN05518684_103261</name>
</gene>
<evidence type="ECO:0000256" key="1">
    <source>
        <dbReference type="ARBA" id="ARBA00023267"/>
    </source>
</evidence>
<dbReference type="CDD" id="cd06850">
    <property type="entry name" value="biotinyl_domain"/>
    <property type="match status" value="1"/>
</dbReference>
<evidence type="ECO:0000313" key="3">
    <source>
        <dbReference type="EMBL" id="SER74502.1"/>
    </source>
</evidence>
<dbReference type="PROSITE" id="PS50968">
    <property type="entry name" value="BIOTINYL_LIPOYL"/>
    <property type="match status" value="1"/>
</dbReference>
<keyword evidence="4" id="KW-1185">Reference proteome</keyword>
<dbReference type="InterPro" id="IPR011053">
    <property type="entry name" value="Single_hybrid_motif"/>
</dbReference>
<dbReference type="AlphaFoldDB" id="A0A1H9RP09"/>
<dbReference type="PANTHER" id="PTHR45266:SF3">
    <property type="entry name" value="OXALOACETATE DECARBOXYLASE ALPHA CHAIN"/>
    <property type="match status" value="1"/>
</dbReference>
<name>A0A1H9RP09_9BACI</name>
<proteinExistence type="predicted"/>
<dbReference type="PANTHER" id="PTHR45266">
    <property type="entry name" value="OXALOACETATE DECARBOXYLASE ALPHA CHAIN"/>
    <property type="match status" value="1"/>
</dbReference>
<dbReference type="OrthoDB" id="163546at2"/>
<dbReference type="InterPro" id="IPR000089">
    <property type="entry name" value="Biotin_lipoyl"/>
</dbReference>
<dbReference type="FunFam" id="2.40.50.100:FF:000003">
    <property type="entry name" value="Acetyl-CoA carboxylase biotin carboxyl carrier protein"/>
    <property type="match status" value="1"/>
</dbReference>
<dbReference type="STRING" id="1601833.SAMN05518684_103261"/>
<sequence length="72" mass="8040">MKEIKTTMAGNVWKIQVAQGDEVTAGQEVVILESMKMEIPISSEVEGVVEEILIEEGSFVNEEDVLFKLKDK</sequence>
<evidence type="ECO:0000259" key="2">
    <source>
        <dbReference type="PROSITE" id="PS50968"/>
    </source>
</evidence>
<accession>A0A1H9RP09</accession>
<evidence type="ECO:0000313" key="4">
    <source>
        <dbReference type="Proteomes" id="UP000198571"/>
    </source>
</evidence>
<dbReference type="EMBL" id="FOGT01000003">
    <property type="protein sequence ID" value="SER74502.1"/>
    <property type="molecule type" value="Genomic_DNA"/>
</dbReference>
<dbReference type="InterPro" id="IPR050709">
    <property type="entry name" value="Biotin_Carboxyl_Carrier/Decarb"/>
</dbReference>
<dbReference type="Gene3D" id="2.40.50.100">
    <property type="match status" value="1"/>
</dbReference>
<dbReference type="NCBIfam" id="NF006079">
    <property type="entry name" value="PRK08225.1"/>
    <property type="match status" value="1"/>
</dbReference>
<reference evidence="4" key="1">
    <citation type="submission" date="2016-10" db="EMBL/GenBank/DDBJ databases">
        <authorList>
            <person name="Varghese N."/>
            <person name="Submissions S."/>
        </authorList>
    </citation>
    <scope>NUCLEOTIDE SEQUENCE [LARGE SCALE GENOMIC DNA]</scope>
    <source>
        <strain evidence="4">S9</strain>
    </source>
</reference>
<dbReference type="SUPFAM" id="SSF51230">
    <property type="entry name" value="Single hybrid motif"/>
    <property type="match status" value="1"/>
</dbReference>
<feature type="domain" description="Lipoyl-binding" evidence="2">
    <location>
        <begin position="1"/>
        <end position="70"/>
    </location>
</feature>
<protein>
    <submittedName>
        <fullName evidence="3">Acetyl-CoA carboxylase biotin carboxyl carrier protein</fullName>
    </submittedName>
</protein>
<dbReference type="RefSeq" id="WP_093048215.1">
    <property type="nucleotide sequence ID" value="NZ_FOGT01000003.1"/>
</dbReference>